<comment type="similarity">
    <text evidence="9">Belongs to the disease resistance TIR-NB-LRR family.</text>
</comment>
<dbReference type="InterPro" id="IPR011713">
    <property type="entry name" value="Leu-rich_rpt_3"/>
</dbReference>
<evidence type="ECO:0000259" key="11">
    <source>
        <dbReference type="PROSITE" id="PS50104"/>
    </source>
</evidence>
<dbReference type="SUPFAM" id="SSF52058">
    <property type="entry name" value="L domain-like"/>
    <property type="match status" value="1"/>
</dbReference>
<feature type="region of interest" description="Disordered" evidence="10">
    <location>
        <begin position="813"/>
        <end position="878"/>
    </location>
</feature>
<evidence type="ECO:0000256" key="3">
    <source>
        <dbReference type="ARBA" id="ARBA00022490"/>
    </source>
</evidence>
<dbReference type="SUPFAM" id="SSF52200">
    <property type="entry name" value="Toll/Interleukin receptor TIR domain"/>
    <property type="match status" value="1"/>
</dbReference>
<evidence type="ECO:0000313" key="12">
    <source>
        <dbReference type="EMBL" id="RVW64892.1"/>
    </source>
</evidence>
<accession>A0A438FY56</accession>
<keyword evidence="7" id="KW-0520">NAD</keyword>
<reference evidence="12 13" key="1">
    <citation type="journal article" date="2018" name="PLoS Genet.">
        <title>Population sequencing reveals clonal diversity and ancestral inbreeding in the grapevine cultivar Chardonnay.</title>
        <authorList>
            <person name="Roach M.J."/>
            <person name="Johnson D.L."/>
            <person name="Bohlmann J."/>
            <person name="van Vuuren H.J."/>
            <person name="Jones S.J."/>
            <person name="Pretorius I.S."/>
            <person name="Schmidt S.A."/>
            <person name="Borneman A.R."/>
        </authorList>
    </citation>
    <scope>NUCLEOTIDE SEQUENCE [LARGE SCALE GENOMIC DNA]</scope>
    <source>
        <strain evidence="13">cv. Chardonnay</strain>
        <tissue evidence="12">Leaf</tissue>
    </source>
</reference>
<comment type="subcellular location">
    <subcellularLocation>
        <location evidence="2">Cytoplasm</location>
    </subcellularLocation>
    <subcellularLocation>
        <location evidence="1">Nucleus</location>
    </subcellularLocation>
</comment>
<evidence type="ECO:0000256" key="1">
    <source>
        <dbReference type="ARBA" id="ARBA00004123"/>
    </source>
</evidence>
<dbReference type="GO" id="GO:0005634">
    <property type="term" value="C:nucleus"/>
    <property type="evidence" value="ECO:0007669"/>
    <property type="project" value="UniProtKB-SubCell"/>
</dbReference>
<keyword evidence="6" id="KW-0611">Plant defense</keyword>
<dbReference type="InterPro" id="IPR035897">
    <property type="entry name" value="Toll_tir_struct_dom_sf"/>
</dbReference>
<evidence type="ECO:0000313" key="13">
    <source>
        <dbReference type="Proteomes" id="UP000288805"/>
    </source>
</evidence>
<dbReference type="GO" id="GO:0007165">
    <property type="term" value="P:signal transduction"/>
    <property type="evidence" value="ECO:0007669"/>
    <property type="project" value="InterPro"/>
</dbReference>
<dbReference type="InterPro" id="IPR044974">
    <property type="entry name" value="Disease_R_plants"/>
</dbReference>
<dbReference type="Proteomes" id="UP000288805">
    <property type="component" value="Unassembled WGS sequence"/>
</dbReference>
<organism evidence="12 13">
    <name type="scientific">Vitis vinifera</name>
    <name type="common">Grape</name>
    <dbReference type="NCBI Taxonomy" id="29760"/>
    <lineage>
        <taxon>Eukaryota</taxon>
        <taxon>Viridiplantae</taxon>
        <taxon>Streptophyta</taxon>
        <taxon>Embryophyta</taxon>
        <taxon>Tracheophyta</taxon>
        <taxon>Spermatophyta</taxon>
        <taxon>Magnoliopsida</taxon>
        <taxon>eudicotyledons</taxon>
        <taxon>Gunneridae</taxon>
        <taxon>Pentapetalae</taxon>
        <taxon>rosids</taxon>
        <taxon>Vitales</taxon>
        <taxon>Vitaceae</taxon>
        <taxon>Viteae</taxon>
        <taxon>Vitis</taxon>
    </lineage>
</organism>
<proteinExistence type="inferred from homology"/>
<dbReference type="GO" id="GO:0005737">
    <property type="term" value="C:cytoplasm"/>
    <property type="evidence" value="ECO:0007669"/>
    <property type="project" value="UniProtKB-SubCell"/>
</dbReference>
<dbReference type="GO" id="GO:0043068">
    <property type="term" value="P:positive regulation of programmed cell death"/>
    <property type="evidence" value="ECO:0007669"/>
    <property type="project" value="UniProtKB-ARBA"/>
</dbReference>
<dbReference type="PROSITE" id="PS50104">
    <property type="entry name" value="TIR"/>
    <property type="match status" value="1"/>
</dbReference>
<dbReference type="Gene3D" id="3.40.50.10140">
    <property type="entry name" value="Toll/interleukin-1 receptor homology (TIR) domain"/>
    <property type="match status" value="1"/>
</dbReference>
<dbReference type="PANTHER" id="PTHR11017:SF479">
    <property type="entry name" value="DISEASE RESISTANCE PROTEIN (TIR-NBS-LRR CLASS) FAMILY"/>
    <property type="match status" value="1"/>
</dbReference>
<dbReference type="Pfam" id="PF20160">
    <property type="entry name" value="C-JID"/>
    <property type="match status" value="1"/>
</dbReference>
<evidence type="ECO:0000256" key="9">
    <source>
        <dbReference type="ARBA" id="ARBA00061488"/>
    </source>
</evidence>
<comment type="caution">
    <text evidence="12">The sequence shown here is derived from an EMBL/GenBank/DDBJ whole genome shotgun (WGS) entry which is preliminary data.</text>
</comment>
<gene>
    <name evidence="12" type="primary">CSA1_6</name>
    <name evidence="12" type="ORF">CK203_041836</name>
</gene>
<dbReference type="Pfam" id="PF07725">
    <property type="entry name" value="LRR_3"/>
    <property type="match status" value="1"/>
</dbReference>
<keyword evidence="3" id="KW-0963">Cytoplasm</keyword>
<evidence type="ECO:0000256" key="10">
    <source>
        <dbReference type="SAM" id="MobiDB-lite"/>
    </source>
</evidence>
<dbReference type="InterPro" id="IPR000157">
    <property type="entry name" value="TIR_dom"/>
</dbReference>
<dbReference type="InterPro" id="IPR045344">
    <property type="entry name" value="C-JID"/>
</dbReference>
<feature type="compositionally biased region" description="Basic and acidic residues" evidence="10">
    <location>
        <begin position="814"/>
        <end position="831"/>
    </location>
</feature>
<dbReference type="FunFam" id="3.40.50.10140:FF:000007">
    <property type="entry name" value="Disease resistance protein (TIR-NBS-LRR class)"/>
    <property type="match status" value="1"/>
</dbReference>
<evidence type="ECO:0000256" key="6">
    <source>
        <dbReference type="ARBA" id="ARBA00022821"/>
    </source>
</evidence>
<dbReference type="SMART" id="SM00255">
    <property type="entry name" value="TIR"/>
    <property type="match status" value="1"/>
</dbReference>
<dbReference type="Gene3D" id="3.80.10.10">
    <property type="entry name" value="Ribonuclease Inhibitor"/>
    <property type="match status" value="2"/>
</dbReference>
<dbReference type="InterPro" id="IPR032675">
    <property type="entry name" value="LRR_dom_sf"/>
</dbReference>
<dbReference type="EMBL" id="QGNW01000697">
    <property type="protein sequence ID" value="RVW64892.1"/>
    <property type="molecule type" value="Genomic_DNA"/>
</dbReference>
<name>A0A438FY56_VITVI</name>
<evidence type="ECO:0000256" key="5">
    <source>
        <dbReference type="ARBA" id="ARBA00022737"/>
    </source>
</evidence>
<dbReference type="Pfam" id="PF23286">
    <property type="entry name" value="LRR_13"/>
    <property type="match status" value="1"/>
</dbReference>
<dbReference type="Pfam" id="PF01582">
    <property type="entry name" value="TIR"/>
    <property type="match status" value="1"/>
</dbReference>
<protein>
    <submittedName>
        <fullName evidence="12">Disease resistance-like protein CSA1</fullName>
    </submittedName>
</protein>
<evidence type="ECO:0000256" key="4">
    <source>
        <dbReference type="ARBA" id="ARBA00022614"/>
    </source>
</evidence>
<keyword evidence="4" id="KW-0433">Leucine-rich repeat</keyword>
<keyword evidence="8" id="KW-0539">Nucleus</keyword>
<evidence type="ECO:0000256" key="8">
    <source>
        <dbReference type="ARBA" id="ARBA00023242"/>
    </source>
</evidence>
<keyword evidence="5" id="KW-0677">Repeat</keyword>
<dbReference type="GO" id="GO:0050832">
    <property type="term" value="P:defense response to fungus"/>
    <property type="evidence" value="ECO:0007669"/>
    <property type="project" value="UniProtKB-ARBA"/>
</dbReference>
<feature type="domain" description="TIR" evidence="11">
    <location>
        <begin position="29"/>
        <end position="194"/>
    </location>
</feature>
<feature type="compositionally biased region" description="Basic and acidic residues" evidence="10">
    <location>
        <begin position="869"/>
        <end position="878"/>
    </location>
</feature>
<feature type="compositionally biased region" description="Low complexity" evidence="10">
    <location>
        <begin position="848"/>
        <end position="866"/>
    </location>
</feature>
<dbReference type="InterPro" id="IPR058546">
    <property type="entry name" value="RPS4B/Roq1-like_LRR"/>
</dbReference>
<dbReference type="PANTHER" id="PTHR11017">
    <property type="entry name" value="LEUCINE-RICH REPEAT-CONTAINING PROTEIN"/>
    <property type="match status" value="1"/>
</dbReference>
<sequence length="878" mass="98937">MAATSSMAAKTAAAAVSSFTAPSSSSSDWKYGVFLSFRGEDTRNNFTGHLYKALDQKGIDTFMDDKKLRTGEEISPTLVTAIRRSRCSIIVLSENYASSKCCLEELVEILECRRTKNQRVVPIFYNVDPSHVRYQTGSFGEALSKHEKNLKIKEKVLTWRKALTQVANLSGLHSLNKPEAQLIEEIVVDISKDLKCVPSKDTQFLVGVDSCIRELESLLCLERCSHGRDLGYGWSRNDYPSGDVMELIDHVIAYAQGLPLALEVLEMGKEIVRQTFPDEPGKRSRLCMQEDICYVLENLMGTKKVEVIGLNLSGIKEIRFTTAAFAKMTKLRLLRIDDTQMQCEVHIPHDFKFHFDELRCLVWCHYPLKLLSSDFECKNLVCLSMPNSHLTQLWEGNKVFENLKYMDLSHSQYLTETPDFSRVTNLKMLILDGCTQLCKIHPSLGDLDKLARLSLKNCINLEHFPSIGQLVSLEDLILSGCSKLEKFPDIFQHMPCLWKLCLDGTATTELPSSIGYATELVRLGLKNCRKLRSLPSSIGKLTLLETLSLSGCSDLGKCEVNSGNLDALPRTLDQLCSLWRLELQNCRSLRALPALPSSLEIINASNCESLEDISPQAVFSQFRSCMFGNCLKLTKFQSRMERDLQSMAAPVDHEIQPSTFEEQNPEVPVLFSTVFPGSGIPDWFEHRSEGHEINIQVSQNWYTSNFLGFALSAVVAPEKEPLTSGWKTYCDLGCGAPNSKLKSNGIFSFSIVDDSTELLEHITIGSDHWWLAYVPSFIGFAPEKWSCIKFSFRTDRESCIVKCCGVCPVYTKSNSDDESKSDGDYSYRDDESNSDGDYSYSDDEYKSDTYYSYSDNESNSDGNYSYSDDEYKSDTYYS</sequence>
<evidence type="ECO:0000256" key="2">
    <source>
        <dbReference type="ARBA" id="ARBA00004496"/>
    </source>
</evidence>
<dbReference type="AlphaFoldDB" id="A0A438FY56"/>
<evidence type="ECO:0000256" key="7">
    <source>
        <dbReference type="ARBA" id="ARBA00023027"/>
    </source>
</evidence>